<evidence type="ECO:0000313" key="2">
    <source>
        <dbReference type="Proteomes" id="UP001165101"/>
    </source>
</evidence>
<dbReference type="EMBL" id="BSXV01007666">
    <property type="protein sequence ID" value="GMF05425.1"/>
    <property type="molecule type" value="Genomic_DNA"/>
</dbReference>
<reference evidence="1" key="1">
    <citation type="submission" date="2023-04" db="EMBL/GenBank/DDBJ databases">
        <title>Candida boidinii NBRC 1967.</title>
        <authorList>
            <person name="Ichikawa N."/>
            <person name="Sato H."/>
            <person name="Tonouchi N."/>
        </authorList>
    </citation>
    <scope>NUCLEOTIDE SEQUENCE</scope>
    <source>
        <strain evidence="1">NBRC 1967</strain>
    </source>
</reference>
<accession>A0ACB5UA33</accession>
<protein>
    <submittedName>
        <fullName evidence="1">Unnamed protein product</fullName>
    </submittedName>
</protein>
<gene>
    <name evidence="1" type="ORF">Cboi01_000660200</name>
</gene>
<evidence type="ECO:0000313" key="1">
    <source>
        <dbReference type="EMBL" id="GMF05425.1"/>
    </source>
</evidence>
<proteinExistence type="predicted"/>
<organism evidence="1 2">
    <name type="scientific">Candida boidinii</name>
    <name type="common">Yeast</name>
    <dbReference type="NCBI Taxonomy" id="5477"/>
    <lineage>
        <taxon>Eukaryota</taxon>
        <taxon>Fungi</taxon>
        <taxon>Dikarya</taxon>
        <taxon>Ascomycota</taxon>
        <taxon>Saccharomycotina</taxon>
        <taxon>Pichiomycetes</taxon>
        <taxon>Pichiales</taxon>
        <taxon>Pichiaceae</taxon>
        <taxon>Ogataea</taxon>
        <taxon>Ogataea/Candida clade</taxon>
    </lineage>
</organism>
<keyword evidence="2" id="KW-1185">Reference proteome</keyword>
<sequence length="86" mass="9883">MVEQNEITSRALKFIARNVALPQRVRLEAQIQLSTMPNYTRTNQLNSRCVDSGRGKGVLRDFRLCRYQFREQALSGLLTGVKKGVW</sequence>
<dbReference type="Proteomes" id="UP001165101">
    <property type="component" value="Unassembled WGS sequence"/>
</dbReference>
<name>A0ACB5UA33_CANBO</name>
<comment type="caution">
    <text evidence="1">The sequence shown here is derived from an EMBL/GenBank/DDBJ whole genome shotgun (WGS) entry which is preliminary data.</text>
</comment>